<dbReference type="Gene3D" id="3.40.50.2020">
    <property type="match status" value="1"/>
</dbReference>
<evidence type="ECO:0000313" key="2">
    <source>
        <dbReference type="EMBL" id="MFC0544224.1"/>
    </source>
</evidence>
<dbReference type="CDD" id="cd06223">
    <property type="entry name" value="PRTases_typeI"/>
    <property type="match status" value="1"/>
</dbReference>
<dbReference type="InterPro" id="IPR051910">
    <property type="entry name" value="ComF/GntX_DNA_util-trans"/>
</dbReference>
<dbReference type="RefSeq" id="WP_273935716.1">
    <property type="nucleotide sequence ID" value="NZ_CP097263.1"/>
</dbReference>
<protein>
    <submittedName>
        <fullName evidence="2">ComF family protein</fullName>
    </submittedName>
</protein>
<name>A0ABV6MV74_9PSEU</name>
<gene>
    <name evidence="2" type="ORF">ACFFH7_22150</name>
</gene>
<accession>A0ABV6MV74</accession>
<organism evidence="2 3">
    <name type="scientific">Kutzneria chonburiensis</name>
    <dbReference type="NCBI Taxonomy" id="1483604"/>
    <lineage>
        <taxon>Bacteria</taxon>
        <taxon>Bacillati</taxon>
        <taxon>Actinomycetota</taxon>
        <taxon>Actinomycetes</taxon>
        <taxon>Pseudonocardiales</taxon>
        <taxon>Pseudonocardiaceae</taxon>
        <taxon>Kutzneria</taxon>
    </lineage>
</organism>
<comment type="similarity">
    <text evidence="1">Belongs to the ComF/GntX family.</text>
</comment>
<dbReference type="PANTHER" id="PTHR47505:SF1">
    <property type="entry name" value="DNA UTILIZATION PROTEIN YHGH"/>
    <property type="match status" value="1"/>
</dbReference>
<dbReference type="Proteomes" id="UP001589810">
    <property type="component" value="Unassembled WGS sequence"/>
</dbReference>
<dbReference type="PANTHER" id="PTHR47505">
    <property type="entry name" value="DNA UTILIZATION PROTEIN YHGH"/>
    <property type="match status" value="1"/>
</dbReference>
<evidence type="ECO:0000256" key="1">
    <source>
        <dbReference type="ARBA" id="ARBA00008007"/>
    </source>
</evidence>
<sequence length="220" mass="22943">MTTKLLDLVLPVRCVGCRTNGRLWCETCATEFGAPIPVHRPALDGGPQACALAPYRGPARDAVLAYKERGRRELAEPLGAAMARALPWAPGARPDRDGVWWLVPAPSRRRTSRQRGGEHMTVLARSCAAELARAGPGVVVAPVLELVRSAADSVGLDAAARAANLAGRVRLRPRASPPRGSPVVLLDDVITTGATAAACHSVLTEAGLEVTAVVALTSAG</sequence>
<dbReference type="SUPFAM" id="SSF53271">
    <property type="entry name" value="PRTase-like"/>
    <property type="match status" value="1"/>
</dbReference>
<keyword evidence="3" id="KW-1185">Reference proteome</keyword>
<dbReference type="InterPro" id="IPR029057">
    <property type="entry name" value="PRTase-like"/>
</dbReference>
<proteinExistence type="inferred from homology"/>
<comment type="caution">
    <text evidence="2">The sequence shown here is derived from an EMBL/GenBank/DDBJ whole genome shotgun (WGS) entry which is preliminary data.</text>
</comment>
<evidence type="ECO:0000313" key="3">
    <source>
        <dbReference type="Proteomes" id="UP001589810"/>
    </source>
</evidence>
<dbReference type="InterPro" id="IPR000836">
    <property type="entry name" value="PRTase_dom"/>
</dbReference>
<dbReference type="EMBL" id="JBHLUD010000007">
    <property type="protein sequence ID" value="MFC0544224.1"/>
    <property type="molecule type" value="Genomic_DNA"/>
</dbReference>
<reference evidence="2 3" key="1">
    <citation type="submission" date="2024-09" db="EMBL/GenBank/DDBJ databases">
        <authorList>
            <person name="Sun Q."/>
            <person name="Mori K."/>
        </authorList>
    </citation>
    <scope>NUCLEOTIDE SEQUENCE [LARGE SCALE GENOMIC DNA]</scope>
    <source>
        <strain evidence="2 3">TBRC 1432</strain>
    </source>
</reference>